<dbReference type="EMBL" id="CP036433">
    <property type="protein sequence ID" value="QDU96267.1"/>
    <property type="molecule type" value="Genomic_DNA"/>
</dbReference>
<keyword evidence="3" id="KW-1185">Reference proteome</keyword>
<dbReference type="AlphaFoldDB" id="A0A518DWQ9"/>
<feature type="region of interest" description="Disordered" evidence="1">
    <location>
        <begin position="35"/>
        <end position="57"/>
    </location>
</feature>
<protein>
    <submittedName>
        <fullName evidence="2">Uncharacterized protein</fullName>
    </submittedName>
</protein>
<gene>
    <name evidence="2" type="ORF">Pla8534_40860</name>
</gene>
<evidence type="ECO:0000256" key="1">
    <source>
        <dbReference type="SAM" id="MobiDB-lite"/>
    </source>
</evidence>
<proteinExistence type="predicted"/>
<sequence>MNWGVSGVSFSREGWPERSIPPAILLPSRGGEPLRLDVTSPAHPRGTGQSWPAEAEVSSQQGSGRIPLAAAWTGRRLADSCTWRWESPEEQAVRCKPLDAIAEGIAQLSVLIGGVNPVSVVVPNDFRQTEQQRVLDACRKYNANVSLIWLPIAAGLGWLDANRHELQSPANPQCRAQRLLVCHCDWGQVEISFLELVPWPEANPTSYLPARKRPNREDIIPGTGWRSAATLEKATDAEIAATWSQMFMQPWRQQFHQINAINHRHLELLHALQKWEVNHSPPSAIEDKLADCIARSVDDVVGVIVVGDWADVLDLARLRSKLAAPAVVVQLSGKEAETYLASGAAIYQAACLRNEICYLDTLPKLELFVERNGEFVWHPLLQSDNRYVHGGELWRSPDPIDVAARRGEEQVRLVVWHEEFEGVRELVANLREPAEKRLPGQLQVAATPAQGNAVLTIELASDAAIHRQRITANWRKMRTLTNDKGVPVDRETYLKNQPRAFPELLPRFSSGARWAFVRDALRELATNKELSWEHLAKCPTRKLNTLKNLVSQKDQNEAGVDRTAIGSDHAAPTGEAILKAFSSACLEYWRREKGNFGDNQKLEYVIRTLGYISVDDQELSEWLIECLTNRTVDRKARAAAVHACGHCLRNPHDLSTFILAVFEMCPNAVVSRNTNSLKSVSQALRYRAVATQEVTDEQAVNIFEECLNIFEHEMVSARGRTFAFRWSALIAGYMLRRRSYSADFLPPDGELAKQAKELFNRAISLYQRGKLQPIGGTVDTPAAIQQLIDYIDRRGVGPLLLSGE</sequence>
<reference evidence="2 3" key="1">
    <citation type="submission" date="2019-02" db="EMBL/GenBank/DDBJ databases">
        <title>Deep-cultivation of Planctomycetes and their phenomic and genomic characterization uncovers novel biology.</title>
        <authorList>
            <person name="Wiegand S."/>
            <person name="Jogler M."/>
            <person name="Boedeker C."/>
            <person name="Pinto D."/>
            <person name="Vollmers J."/>
            <person name="Rivas-Marin E."/>
            <person name="Kohn T."/>
            <person name="Peeters S.H."/>
            <person name="Heuer A."/>
            <person name="Rast P."/>
            <person name="Oberbeckmann S."/>
            <person name="Bunk B."/>
            <person name="Jeske O."/>
            <person name="Meyerdierks A."/>
            <person name="Storesund J.E."/>
            <person name="Kallscheuer N."/>
            <person name="Luecker S."/>
            <person name="Lage O.M."/>
            <person name="Pohl T."/>
            <person name="Merkel B.J."/>
            <person name="Hornburger P."/>
            <person name="Mueller R.-W."/>
            <person name="Bruemmer F."/>
            <person name="Labrenz M."/>
            <person name="Spormann A.M."/>
            <person name="Op den Camp H."/>
            <person name="Overmann J."/>
            <person name="Amann R."/>
            <person name="Jetten M.S.M."/>
            <person name="Mascher T."/>
            <person name="Medema M.H."/>
            <person name="Devos D.P."/>
            <person name="Kaster A.-K."/>
            <person name="Ovreas L."/>
            <person name="Rohde M."/>
            <person name="Galperin M.Y."/>
            <person name="Jogler C."/>
        </authorList>
    </citation>
    <scope>NUCLEOTIDE SEQUENCE [LARGE SCALE GENOMIC DNA]</scope>
    <source>
        <strain evidence="2 3">Pla85_3_4</strain>
    </source>
</reference>
<dbReference type="KEGG" id="lcre:Pla8534_40860"/>
<organism evidence="2 3">
    <name type="scientific">Lignipirellula cremea</name>
    <dbReference type="NCBI Taxonomy" id="2528010"/>
    <lineage>
        <taxon>Bacteria</taxon>
        <taxon>Pseudomonadati</taxon>
        <taxon>Planctomycetota</taxon>
        <taxon>Planctomycetia</taxon>
        <taxon>Pirellulales</taxon>
        <taxon>Pirellulaceae</taxon>
        <taxon>Lignipirellula</taxon>
    </lineage>
</organism>
<accession>A0A518DWQ9</accession>
<dbReference type="Proteomes" id="UP000317648">
    <property type="component" value="Chromosome"/>
</dbReference>
<evidence type="ECO:0000313" key="2">
    <source>
        <dbReference type="EMBL" id="QDU96267.1"/>
    </source>
</evidence>
<name>A0A518DWQ9_9BACT</name>
<evidence type="ECO:0000313" key="3">
    <source>
        <dbReference type="Proteomes" id="UP000317648"/>
    </source>
</evidence>